<keyword evidence="1" id="KW-0175">Coiled coil</keyword>
<accession>C5K7C7</accession>
<dbReference type="GeneID" id="9039723"/>
<sequence length="68" mass="7675">RKRTASLESRLAQLRDECARKESQLAEQASKMALLKNDFSRRVSELTSQRKISELAIISKQLAEASTP</sequence>
<name>C5K7C7_PERM5</name>
<feature type="non-terminal residue" evidence="2">
    <location>
        <position position="68"/>
    </location>
</feature>
<dbReference type="RefSeq" id="XP_002787666.1">
    <property type="nucleotide sequence ID" value="XM_002787620.1"/>
</dbReference>
<feature type="coiled-coil region" evidence="1">
    <location>
        <begin position="4"/>
        <end position="38"/>
    </location>
</feature>
<dbReference type="EMBL" id="GG671079">
    <property type="protein sequence ID" value="EER19462.1"/>
    <property type="molecule type" value="Genomic_DNA"/>
</dbReference>
<keyword evidence="3" id="KW-1185">Reference proteome</keyword>
<dbReference type="AlphaFoldDB" id="C5K7C7"/>
<organism evidence="3">
    <name type="scientific">Perkinsus marinus (strain ATCC 50983 / TXsc)</name>
    <dbReference type="NCBI Taxonomy" id="423536"/>
    <lineage>
        <taxon>Eukaryota</taxon>
        <taxon>Sar</taxon>
        <taxon>Alveolata</taxon>
        <taxon>Perkinsozoa</taxon>
        <taxon>Perkinsea</taxon>
        <taxon>Perkinsida</taxon>
        <taxon>Perkinsidae</taxon>
        <taxon>Perkinsus</taxon>
    </lineage>
</organism>
<evidence type="ECO:0000256" key="1">
    <source>
        <dbReference type="SAM" id="Coils"/>
    </source>
</evidence>
<feature type="non-terminal residue" evidence="2">
    <location>
        <position position="1"/>
    </location>
</feature>
<reference evidence="2 3" key="1">
    <citation type="submission" date="2008-07" db="EMBL/GenBank/DDBJ databases">
        <authorList>
            <person name="El-Sayed N."/>
            <person name="Caler E."/>
            <person name="Inman J."/>
            <person name="Amedeo P."/>
            <person name="Hass B."/>
            <person name="Wortman J."/>
        </authorList>
    </citation>
    <scope>NUCLEOTIDE SEQUENCE [LARGE SCALE GENOMIC DNA]</scope>
    <source>
        <strain evidence="3">ATCC 50983 / TXsc</strain>
    </source>
</reference>
<evidence type="ECO:0000313" key="2">
    <source>
        <dbReference type="EMBL" id="EER19462.1"/>
    </source>
</evidence>
<proteinExistence type="predicted"/>
<dbReference type="InParanoid" id="C5K7C7"/>
<protein>
    <submittedName>
        <fullName evidence="2">Uncharacterized protein</fullName>
    </submittedName>
</protein>
<evidence type="ECO:0000313" key="3">
    <source>
        <dbReference type="Proteomes" id="UP000007800"/>
    </source>
</evidence>
<gene>
    <name evidence="2" type="ORF">Pmar_PMAR012442</name>
</gene>
<dbReference type="Proteomes" id="UP000007800">
    <property type="component" value="Unassembled WGS sequence"/>
</dbReference>